<dbReference type="GO" id="GO:0005576">
    <property type="term" value="C:extracellular region"/>
    <property type="evidence" value="ECO:0007669"/>
    <property type="project" value="TreeGrafter"/>
</dbReference>
<name>A0A139I987_9PEZI</name>
<evidence type="ECO:0000313" key="3">
    <source>
        <dbReference type="Proteomes" id="UP000073492"/>
    </source>
</evidence>
<reference evidence="2 3" key="1">
    <citation type="submission" date="2015-07" db="EMBL/GenBank/DDBJ databases">
        <title>Comparative genomics of the Sigatoka disease complex on banana suggests a link between parallel evolutionary changes in Pseudocercospora fijiensis and Pseudocercospora eumusae and increased virulence on the banana host.</title>
        <authorList>
            <person name="Chang T.-C."/>
            <person name="Salvucci A."/>
            <person name="Crous P.W."/>
            <person name="Stergiopoulos I."/>
        </authorList>
    </citation>
    <scope>NUCLEOTIDE SEQUENCE [LARGE SCALE GENOMIC DNA]</scope>
    <source>
        <strain evidence="2 3">CBS 116634</strain>
    </source>
</reference>
<keyword evidence="3" id="KW-1185">Reference proteome</keyword>
<keyword evidence="1" id="KW-0732">Signal</keyword>
<dbReference type="Gene3D" id="1.20.1280.140">
    <property type="match status" value="1"/>
</dbReference>
<comment type="caution">
    <text evidence="2">The sequence shown here is derived from an EMBL/GenBank/DDBJ whole genome shotgun (WGS) entry which is preliminary data.</text>
</comment>
<proteinExistence type="predicted"/>
<protein>
    <recommendedName>
        <fullName evidence="4">Cell wall protein</fullName>
    </recommendedName>
</protein>
<dbReference type="EMBL" id="LFZO01000218">
    <property type="protein sequence ID" value="KXT11155.1"/>
    <property type="molecule type" value="Genomic_DNA"/>
</dbReference>
<accession>A0A139I987</accession>
<feature type="signal peptide" evidence="1">
    <location>
        <begin position="1"/>
        <end position="19"/>
    </location>
</feature>
<dbReference type="InterPro" id="IPR021054">
    <property type="entry name" value="Cell_wall_mannoprotein_1"/>
</dbReference>
<dbReference type="PANTHER" id="PTHR38123">
    <property type="entry name" value="CELL WALL SERINE-THREONINE-RICH GALACTOMANNOPROTEIN MP1 (AFU_ORTHOLOGUE AFUA_4G03240)"/>
    <property type="match status" value="1"/>
</dbReference>
<evidence type="ECO:0000313" key="2">
    <source>
        <dbReference type="EMBL" id="KXT11155.1"/>
    </source>
</evidence>
<dbReference type="Pfam" id="PF12296">
    <property type="entry name" value="HsbA"/>
    <property type="match status" value="1"/>
</dbReference>
<gene>
    <name evidence="2" type="ORF">AC579_4069</name>
</gene>
<evidence type="ECO:0000256" key="1">
    <source>
        <dbReference type="SAM" id="SignalP"/>
    </source>
</evidence>
<sequence>MRFATLIVSSLLTIASAIALATVEKRDAASIISAVKNIQSKITTLNSTVTSFNKGDLDGLVKVLKIQQQSTDVGNAVKSATSTAQASQPIPADTATSTPNNQVAAAVLSLKDSLQSFLTNLQSKKPAFDSVVAVVSVSQQIKQTLTQQKGSSDALGTAITIKLASPYKDFAPLITGQIDGYFNQAIQTFSQPGGVISLPPLPIKEKL</sequence>
<dbReference type="STRING" id="113226.A0A139I987"/>
<feature type="chain" id="PRO_5007297273" description="Cell wall protein" evidence="1">
    <location>
        <begin position="20"/>
        <end position="207"/>
    </location>
</feature>
<dbReference type="PANTHER" id="PTHR38123:SF4">
    <property type="entry name" value="CELL WALL GALACTOMANNOPROTEIN, PUTATIVE (AFU_ORTHOLOGUE AFUA_4G00870)-RELATED"/>
    <property type="match status" value="1"/>
</dbReference>
<dbReference type="Proteomes" id="UP000073492">
    <property type="component" value="Unassembled WGS sequence"/>
</dbReference>
<organism evidence="2 3">
    <name type="scientific">Pseudocercospora musae</name>
    <dbReference type="NCBI Taxonomy" id="113226"/>
    <lineage>
        <taxon>Eukaryota</taxon>
        <taxon>Fungi</taxon>
        <taxon>Dikarya</taxon>
        <taxon>Ascomycota</taxon>
        <taxon>Pezizomycotina</taxon>
        <taxon>Dothideomycetes</taxon>
        <taxon>Dothideomycetidae</taxon>
        <taxon>Mycosphaerellales</taxon>
        <taxon>Mycosphaerellaceae</taxon>
        <taxon>Pseudocercospora</taxon>
    </lineage>
</organism>
<dbReference type="OrthoDB" id="3485059at2759"/>
<dbReference type="AlphaFoldDB" id="A0A139I987"/>
<evidence type="ECO:0008006" key="4">
    <source>
        <dbReference type="Google" id="ProtNLM"/>
    </source>
</evidence>